<feature type="non-terminal residue" evidence="8">
    <location>
        <position position="1"/>
    </location>
</feature>
<dbReference type="EMBL" id="VXAR01012529">
    <property type="protein sequence ID" value="NXK82870.1"/>
    <property type="molecule type" value="Genomic_DNA"/>
</dbReference>
<evidence type="ECO:0000256" key="2">
    <source>
        <dbReference type="ARBA" id="ARBA00022695"/>
    </source>
</evidence>
<dbReference type="PANTHER" id="PTHR41694:SF3">
    <property type="entry name" value="RNA-DIRECTED DNA POLYMERASE-RELATED"/>
    <property type="match status" value="1"/>
</dbReference>
<protein>
    <submittedName>
        <fullName evidence="8">POK19 protein</fullName>
    </submittedName>
</protein>
<dbReference type="InterPro" id="IPR001584">
    <property type="entry name" value="Integrase_cat-core"/>
</dbReference>
<accession>A0A7L0MNZ8</accession>
<dbReference type="PROSITE" id="PS50994">
    <property type="entry name" value="INTEGRASE"/>
    <property type="match status" value="1"/>
</dbReference>
<dbReference type="PANTHER" id="PTHR41694">
    <property type="entry name" value="ENDOGENOUS RETROVIRUS GROUP K MEMBER POL PROTEIN"/>
    <property type="match status" value="1"/>
</dbReference>
<keyword evidence="3" id="KW-0540">Nuclease</keyword>
<evidence type="ECO:0000313" key="8">
    <source>
        <dbReference type="EMBL" id="NXK82870.1"/>
    </source>
</evidence>
<keyword evidence="5" id="KW-0378">Hydrolase</keyword>
<organism evidence="8 9">
    <name type="scientific">Amazona guildingii</name>
    <dbReference type="NCBI Taxonomy" id="175529"/>
    <lineage>
        <taxon>Eukaryota</taxon>
        <taxon>Metazoa</taxon>
        <taxon>Chordata</taxon>
        <taxon>Craniata</taxon>
        <taxon>Vertebrata</taxon>
        <taxon>Euteleostomi</taxon>
        <taxon>Archelosauria</taxon>
        <taxon>Archosauria</taxon>
        <taxon>Dinosauria</taxon>
        <taxon>Saurischia</taxon>
        <taxon>Theropoda</taxon>
        <taxon>Coelurosauria</taxon>
        <taxon>Aves</taxon>
        <taxon>Neognathae</taxon>
        <taxon>Neoaves</taxon>
        <taxon>Telluraves</taxon>
        <taxon>Australaves</taxon>
        <taxon>Psittaciformes</taxon>
        <taxon>Psittacidae</taxon>
        <taxon>Amazona</taxon>
    </lineage>
</organism>
<evidence type="ECO:0000256" key="3">
    <source>
        <dbReference type="ARBA" id="ARBA00022722"/>
    </source>
</evidence>
<reference evidence="8 9" key="1">
    <citation type="submission" date="2019-09" db="EMBL/GenBank/DDBJ databases">
        <title>Bird 10,000 Genomes (B10K) Project - Family phase.</title>
        <authorList>
            <person name="Zhang G."/>
        </authorList>
    </citation>
    <scope>NUCLEOTIDE SEQUENCE [LARGE SCALE GENOMIC DNA]</scope>
    <source>
        <strain evidence="8">B10K-DU-001-46</strain>
        <tissue evidence="8">Muscle</tissue>
    </source>
</reference>
<dbReference type="Gene3D" id="3.30.420.10">
    <property type="entry name" value="Ribonuclease H-like superfamily/Ribonuclease H"/>
    <property type="match status" value="1"/>
</dbReference>
<gene>
    <name evidence="8" type="primary">Ervk19_0</name>
    <name evidence="8" type="ORF">AMAGUI_R15623</name>
</gene>
<keyword evidence="4" id="KW-0255">Endonuclease</keyword>
<dbReference type="AlphaFoldDB" id="A0A7L0MNZ8"/>
<dbReference type="Proteomes" id="UP000531168">
    <property type="component" value="Unassembled WGS sequence"/>
</dbReference>
<evidence type="ECO:0000259" key="7">
    <source>
        <dbReference type="PROSITE" id="PS50994"/>
    </source>
</evidence>
<evidence type="ECO:0000256" key="4">
    <source>
        <dbReference type="ARBA" id="ARBA00022759"/>
    </source>
</evidence>
<dbReference type="InterPro" id="IPR036397">
    <property type="entry name" value="RNaseH_sf"/>
</dbReference>
<proteinExistence type="predicted"/>
<sequence>AALGIPLEIKTHNAPAYVSHSFAYFCNLWGIRRVTAIPHSPTDQAIIEQAHAT</sequence>
<keyword evidence="9" id="KW-1185">Reference proteome</keyword>
<evidence type="ECO:0000256" key="5">
    <source>
        <dbReference type="ARBA" id="ARBA00022801"/>
    </source>
</evidence>
<dbReference type="GO" id="GO:0015074">
    <property type="term" value="P:DNA integration"/>
    <property type="evidence" value="ECO:0007669"/>
    <property type="project" value="InterPro"/>
</dbReference>
<dbReference type="GO" id="GO:0004519">
    <property type="term" value="F:endonuclease activity"/>
    <property type="evidence" value="ECO:0007669"/>
    <property type="project" value="UniProtKB-KW"/>
</dbReference>
<feature type="non-terminal residue" evidence="8">
    <location>
        <position position="53"/>
    </location>
</feature>
<evidence type="ECO:0000313" key="9">
    <source>
        <dbReference type="Proteomes" id="UP000531168"/>
    </source>
</evidence>
<keyword evidence="6" id="KW-0695">RNA-directed DNA polymerase</keyword>
<dbReference type="GO" id="GO:0016787">
    <property type="term" value="F:hydrolase activity"/>
    <property type="evidence" value="ECO:0007669"/>
    <property type="project" value="UniProtKB-KW"/>
</dbReference>
<feature type="domain" description="Integrase catalytic" evidence="7">
    <location>
        <begin position="1"/>
        <end position="53"/>
    </location>
</feature>
<dbReference type="GO" id="GO:0035613">
    <property type="term" value="F:RNA stem-loop binding"/>
    <property type="evidence" value="ECO:0007669"/>
    <property type="project" value="TreeGrafter"/>
</dbReference>
<keyword evidence="2" id="KW-0548">Nucleotidyltransferase</keyword>
<dbReference type="GO" id="GO:0003964">
    <property type="term" value="F:RNA-directed DNA polymerase activity"/>
    <property type="evidence" value="ECO:0007669"/>
    <property type="project" value="UniProtKB-KW"/>
</dbReference>
<keyword evidence="1" id="KW-0808">Transferase</keyword>
<comment type="caution">
    <text evidence="8">The sequence shown here is derived from an EMBL/GenBank/DDBJ whole genome shotgun (WGS) entry which is preliminary data.</text>
</comment>
<name>A0A7L0MNZ8_9PSIT</name>
<evidence type="ECO:0000256" key="1">
    <source>
        <dbReference type="ARBA" id="ARBA00022679"/>
    </source>
</evidence>
<dbReference type="SUPFAM" id="SSF53098">
    <property type="entry name" value="Ribonuclease H-like"/>
    <property type="match status" value="1"/>
</dbReference>
<dbReference type="InterPro" id="IPR012337">
    <property type="entry name" value="RNaseH-like_sf"/>
</dbReference>
<evidence type="ECO:0000256" key="6">
    <source>
        <dbReference type="ARBA" id="ARBA00022918"/>
    </source>
</evidence>